<dbReference type="Gene3D" id="3.40.50.1820">
    <property type="entry name" value="alpha/beta hydrolase"/>
    <property type="match status" value="1"/>
</dbReference>
<dbReference type="InterPro" id="IPR000073">
    <property type="entry name" value="AB_hydrolase_1"/>
</dbReference>
<evidence type="ECO:0000256" key="5">
    <source>
        <dbReference type="ARBA" id="ARBA00023098"/>
    </source>
</evidence>
<evidence type="ECO:0000256" key="6">
    <source>
        <dbReference type="ARBA" id="ARBA00023180"/>
    </source>
</evidence>
<keyword evidence="3 7" id="KW-0378">Hydrolase</keyword>
<evidence type="ECO:0000256" key="3">
    <source>
        <dbReference type="ARBA" id="ARBA00022801"/>
    </source>
</evidence>
<keyword evidence="6" id="KW-0325">Glycoprotein</keyword>
<feature type="active site" description="Charge relay system" evidence="8">
    <location>
        <position position="363"/>
    </location>
</feature>
<dbReference type="PIRSF" id="PIRSF000862">
    <property type="entry name" value="Steryl_ester_lip"/>
    <property type="match status" value="1"/>
</dbReference>
<evidence type="ECO:0000256" key="2">
    <source>
        <dbReference type="ARBA" id="ARBA00022729"/>
    </source>
</evidence>
<dbReference type="InterPro" id="IPR029058">
    <property type="entry name" value="AB_hydrolase_fold"/>
</dbReference>
<evidence type="ECO:0000256" key="7">
    <source>
        <dbReference type="PIRNR" id="PIRNR000862"/>
    </source>
</evidence>
<evidence type="ECO:0000256" key="9">
    <source>
        <dbReference type="SAM" id="SignalP"/>
    </source>
</evidence>
<keyword evidence="5" id="KW-0443">Lipid metabolism</keyword>
<accession>A0ABD0T706</accession>
<sequence>MLATFFLCLIVLSAVTASIPEDGRVNFTQLAWKYGHRSEEFDVTTEDGYILKLFHITGNEPTKPVFLMHGILDSADTYLLRGKKSIAVNLAEAGYDVWVGNVRGNKYSRRHVKLNPDKNKKKFWNFSLNEMGMYDLPASIDFILNKTGQKKLAAIGHSQGTSSFYVLGSTRPEYNKKISVFISLAPIAYLNDVGPVVAGMMKMWPLISGFFERLGYEGVLEDHSAANQLMQFICSQKELGYDVCGKLGLGAIAGEDSEELEREFFDVVLGHYPAGTSRKAFAHFTQIHNNARFAPYDYGIVKNLFVYKSAAPPAYNLSKATMPIVLLAATNDMLSGIRDVQRLKRELPNVVHYHVMERKEFNHVDYIWGKNIDVYMTPLLRDLLRKFA</sequence>
<evidence type="ECO:0000256" key="1">
    <source>
        <dbReference type="ARBA" id="ARBA00010701"/>
    </source>
</evidence>
<feature type="active site" description="Charge relay system" evidence="8">
    <location>
        <position position="332"/>
    </location>
</feature>
<keyword evidence="2 9" id="KW-0732">Signal</keyword>
<protein>
    <recommendedName>
        <fullName evidence="7">Lipase</fullName>
    </recommendedName>
</protein>
<name>A0ABD0T706_LOXSC</name>
<feature type="signal peptide" evidence="9">
    <location>
        <begin position="1"/>
        <end position="17"/>
    </location>
</feature>
<dbReference type="GO" id="GO:0016042">
    <property type="term" value="P:lipid catabolic process"/>
    <property type="evidence" value="ECO:0007669"/>
    <property type="project" value="UniProtKB-KW"/>
</dbReference>
<dbReference type="Proteomes" id="UP001549921">
    <property type="component" value="Unassembled WGS sequence"/>
</dbReference>
<dbReference type="GO" id="GO:0016787">
    <property type="term" value="F:hydrolase activity"/>
    <property type="evidence" value="ECO:0007669"/>
    <property type="project" value="UniProtKB-KW"/>
</dbReference>
<feature type="chain" id="PRO_5044816528" description="Lipase" evidence="9">
    <location>
        <begin position="18"/>
        <end position="388"/>
    </location>
</feature>
<evidence type="ECO:0000256" key="8">
    <source>
        <dbReference type="PIRSR" id="PIRSR000862-1"/>
    </source>
</evidence>
<dbReference type="SUPFAM" id="SSF53474">
    <property type="entry name" value="alpha/beta-Hydrolases"/>
    <property type="match status" value="1"/>
</dbReference>
<dbReference type="AlphaFoldDB" id="A0ABD0T706"/>
<organism evidence="11 12">
    <name type="scientific">Loxostege sticticalis</name>
    <name type="common">Beet webworm moth</name>
    <dbReference type="NCBI Taxonomy" id="481309"/>
    <lineage>
        <taxon>Eukaryota</taxon>
        <taxon>Metazoa</taxon>
        <taxon>Ecdysozoa</taxon>
        <taxon>Arthropoda</taxon>
        <taxon>Hexapoda</taxon>
        <taxon>Insecta</taxon>
        <taxon>Pterygota</taxon>
        <taxon>Neoptera</taxon>
        <taxon>Endopterygota</taxon>
        <taxon>Lepidoptera</taxon>
        <taxon>Glossata</taxon>
        <taxon>Ditrysia</taxon>
        <taxon>Pyraloidea</taxon>
        <taxon>Crambidae</taxon>
        <taxon>Pyraustinae</taxon>
        <taxon>Loxostege</taxon>
    </lineage>
</organism>
<evidence type="ECO:0000313" key="12">
    <source>
        <dbReference type="Proteomes" id="UP001549921"/>
    </source>
</evidence>
<feature type="active site" description="Nucleophile" evidence="8">
    <location>
        <position position="158"/>
    </location>
</feature>
<dbReference type="Pfam" id="PF00561">
    <property type="entry name" value="Abhydrolase_1"/>
    <property type="match status" value="1"/>
</dbReference>
<evidence type="ECO:0000313" key="11">
    <source>
        <dbReference type="EMBL" id="KAL0839148.1"/>
    </source>
</evidence>
<dbReference type="EMBL" id="JBEDNZ010000009">
    <property type="protein sequence ID" value="KAL0839148.1"/>
    <property type="molecule type" value="Genomic_DNA"/>
</dbReference>
<comment type="caution">
    <text evidence="11">The sequence shown here is derived from an EMBL/GenBank/DDBJ whole genome shotgun (WGS) entry which is preliminary data.</text>
</comment>
<gene>
    <name evidence="11" type="ORF">ABMA28_017118</name>
</gene>
<comment type="similarity">
    <text evidence="1 7">Belongs to the AB hydrolase superfamily. Lipase family.</text>
</comment>
<keyword evidence="4 7" id="KW-0442">Lipid degradation</keyword>
<dbReference type="InterPro" id="IPR025483">
    <property type="entry name" value="Lipase_euk"/>
</dbReference>
<evidence type="ECO:0000256" key="4">
    <source>
        <dbReference type="ARBA" id="ARBA00022963"/>
    </source>
</evidence>
<proteinExistence type="inferred from homology"/>
<reference evidence="11 12" key="1">
    <citation type="submission" date="2024-06" db="EMBL/GenBank/DDBJ databases">
        <title>A chromosome-level genome assembly of beet webworm, Loxostege sticticalis.</title>
        <authorList>
            <person name="Zhang Y."/>
        </authorList>
    </citation>
    <scope>NUCLEOTIDE SEQUENCE [LARGE SCALE GENOMIC DNA]</scope>
    <source>
        <strain evidence="11">AQ028</strain>
        <tissue evidence="11">Male pupae</tissue>
    </source>
</reference>
<dbReference type="FunFam" id="3.40.50.1820:FF:000057">
    <property type="entry name" value="Lipase"/>
    <property type="match status" value="1"/>
</dbReference>
<dbReference type="PANTHER" id="PTHR11005">
    <property type="entry name" value="LYSOSOMAL ACID LIPASE-RELATED"/>
    <property type="match status" value="1"/>
</dbReference>
<evidence type="ECO:0000259" key="10">
    <source>
        <dbReference type="Pfam" id="PF00561"/>
    </source>
</evidence>
<feature type="domain" description="AB hydrolase-1" evidence="10">
    <location>
        <begin position="63"/>
        <end position="355"/>
    </location>
</feature>